<dbReference type="RefSeq" id="WP_110792681.1">
    <property type="nucleotide sequence ID" value="NZ_QJRY01000006.1"/>
</dbReference>
<feature type="domain" description="WGR" evidence="2">
    <location>
        <begin position="1"/>
        <end position="84"/>
    </location>
</feature>
<evidence type="ECO:0000313" key="3">
    <source>
        <dbReference type="EMBL" id="PYB71736.1"/>
    </source>
</evidence>
<dbReference type="CDD" id="cd07996">
    <property type="entry name" value="WGR_MMR_like"/>
    <property type="match status" value="1"/>
</dbReference>
<comment type="caution">
    <text evidence="3">The sequence shown here is derived from an EMBL/GenBank/DDBJ whole genome shotgun (WGS) entry which is preliminary data.</text>
</comment>
<protein>
    <submittedName>
        <fullName evidence="3">WGR domain-containing protein</fullName>
    </submittedName>
</protein>
<dbReference type="SMART" id="SM00773">
    <property type="entry name" value="WGR"/>
    <property type="match status" value="1"/>
</dbReference>
<organism evidence="3 4">
    <name type="scientific">Rhizobium wuzhouense</name>
    <dbReference type="NCBI Taxonomy" id="1986026"/>
    <lineage>
        <taxon>Bacteria</taxon>
        <taxon>Pseudomonadati</taxon>
        <taxon>Pseudomonadota</taxon>
        <taxon>Alphaproteobacteria</taxon>
        <taxon>Hyphomicrobiales</taxon>
        <taxon>Rhizobiaceae</taxon>
        <taxon>Rhizobium/Agrobacterium group</taxon>
        <taxon>Rhizobium</taxon>
    </lineage>
</organism>
<dbReference type="InterPro" id="IPR049809">
    <property type="entry name" value="YehF/YfeS-like_WGR"/>
</dbReference>
<dbReference type="Proteomes" id="UP000247536">
    <property type="component" value="Unassembled WGS sequence"/>
</dbReference>
<dbReference type="Pfam" id="PF05406">
    <property type="entry name" value="WGR"/>
    <property type="match status" value="1"/>
</dbReference>
<evidence type="ECO:0000313" key="4">
    <source>
        <dbReference type="Proteomes" id="UP000247536"/>
    </source>
</evidence>
<gene>
    <name evidence="3" type="ORF">DMY87_16115</name>
</gene>
<dbReference type="EMBL" id="QJRY01000006">
    <property type="protein sequence ID" value="PYB71736.1"/>
    <property type="molecule type" value="Genomic_DNA"/>
</dbReference>
<evidence type="ECO:0000259" key="2">
    <source>
        <dbReference type="PROSITE" id="PS51977"/>
    </source>
</evidence>
<proteinExistence type="predicted"/>
<dbReference type="PROSITE" id="PS51977">
    <property type="entry name" value="WGR"/>
    <property type="match status" value="1"/>
</dbReference>
<accession>A0ABX5NN86</accession>
<reference evidence="3 4" key="1">
    <citation type="submission" date="2018-06" db="EMBL/GenBank/DDBJ databases">
        <title>Rhizobium wuzhouense sp. nov., isolated from roots of Oryza officinalis.</title>
        <authorList>
            <person name="Yuan T."/>
        </authorList>
    </citation>
    <scope>NUCLEOTIDE SEQUENCE [LARGE SCALE GENOMIC DNA]</scope>
    <source>
        <strain evidence="3 4">W44</strain>
    </source>
</reference>
<evidence type="ECO:0000256" key="1">
    <source>
        <dbReference type="SAM" id="MobiDB-lite"/>
    </source>
</evidence>
<dbReference type="SUPFAM" id="SSF142921">
    <property type="entry name" value="WGR domain-like"/>
    <property type="match status" value="1"/>
</dbReference>
<dbReference type="InterPro" id="IPR008893">
    <property type="entry name" value="WGR_domain"/>
</dbReference>
<feature type="region of interest" description="Disordered" evidence="1">
    <location>
        <begin position="53"/>
        <end position="84"/>
    </location>
</feature>
<keyword evidence="4" id="KW-1185">Reference proteome</keyword>
<dbReference type="Gene3D" id="2.20.140.10">
    <property type="entry name" value="WGR domain"/>
    <property type="match status" value="1"/>
</dbReference>
<name>A0ABX5NN86_9HYPH</name>
<dbReference type="InterPro" id="IPR036930">
    <property type="entry name" value="WGR_dom_sf"/>
</dbReference>
<sequence length="84" mass="9760">MTQAPFDCVHLHRIDPSINMARFYRVTIEKTLFSETVIRRSWGRIGTRGQSLSLTLPTGADAQRMAREMEHRKRRRGYREPGAS</sequence>